<dbReference type="AlphaFoldDB" id="A0A2Z6NZB6"/>
<dbReference type="OrthoDB" id="1435513at2759"/>
<evidence type="ECO:0000259" key="1">
    <source>
        <dbReference type="Pfam" id="PF04195"/>
    </source>
</evidence>
<reference evidence="3" key="1">
    <citation type="journal article" date="2017" name="Front. Plant Sci.">
        <title>Climate Clever Clovers: New Paradigm to Reduce the Environmental Footprint of Ruminants by Breeding Low Methanogenic Forages Utilizing Haplotype Variation.</title>
        <authorList>
            <person name="Kaur P."/>
            <person name="Appels R."/>
            <person name="Bayer P.E."/>
            <person name="Keeble-Gagnere G."/>
            <person name="Wang J."/>
            <person name="Hirakawa H."/>
            <person name="Shirasawa K."/>
            <person name="Vercoe P."/>
            <person name="Stefanova K."/>
            <person name="Durmic Z."/>
            <person name="Nichols P."/>
            <person name="Revell C."/>
            <person name="Isobe S.N."/>
            <person name="Edwards D."/>
            <person name="Erskine W."/>
        </authorList>
    </citation>
    <scope>NUCLEOTIDE SEQUENCE [LARGE SCALE GENOMIC DNA]</scope>
    <source>
        <strain evidence="3">cv. Daliak</strain>
    </source>
</reference>
<sequence>MVILRDLSDARDYPLEIPSVGSDLERQVRSHYTRADGTLNTSDYFTELSGFQVNSSDLESGSSDSDSDSSGNDGDCVIISPSSFTSKKPNNHSLIVADSVSTISTSMEISSKFTTHEFVSTFRKAVKLTDLEHENLIITDPVNEGEYVTTVNAQEPHYFYMYTRVIQTLNIWLPFTTFEGQMLKTMNIAPNQLHPNSWAFIKAFEVVCRDLEIVPTIGIFFCFFQVKHLSPHSLISLSSQANRGCFSLYASNFKHYRDTFARFRCGEGFSDLLFVEFDEPLFPFYWSSSPRLIRGTKVETLNEYEREAVKFLATFKVMSSGDLLTRETTPESLGEYMGKITFVLKAREAKQKAVAAAALVDPLTQLVVEESASKGAKRKKQEELRVACY</sequence>
<accession>A0A2Z6NZB6</accession>
<protein>
    <recommendedName>
        <fullName evidence="1">Transposase (putative) gypsy type domain-containing protein</fullName>
    </recommendedName>
</protein>
<dbReference type="EMBL" id="DF973593">
    <property type="protein sequence ID" value="GAU35507.1"/>
    <property type="molecule type" value="Genomic_DNA"/>
</dbReference>
<proteinExistence type="predicted"/>
<gene>
    <name evidence="2" type="ORF">TSUD_155380</name>
</gene>
<name>A0A2Z6NZB6_TRISU</name>
<evidence type="ECO:0000313" key="3">
    <source>
        <dbReference type="Proteomes" id="UP000242715"/>
    </source>
</evidence>
<feature type="domain" description="Transposase (putative) gypsy type" evidence="1">
    <location>
        <begin position="172"/>
        <end position="227"/>
    </location>
</feature>
<keyword evidence="3" id="KW-1185">Reference proteome</keyword>
<dbReference type="Pfam" id="PF04195">
    <property type="entry name" value="Transposase_28"/>
    <property type="match status" value="1"/>
</dbReference>
<dbReference type="InterPro" id="IPR007321">
    <property type="entry name" value="Transposase_28"/>
</dbReference>
<evidence type="ECO:0000313" key="2">
    <source>
        <dbReference type="EMBL" id="GAU35507.1"/>
    </source>
</evidence>
<dbReference type="PANTHER" id="PTHR31099:SF28">
    <property type="entry name" value="F5J5.12"/>
    <property type="match status" value="1"/>
</dbReference>
<organism evidence="2 3">
    <name type="scientific">Trifolium subterraneum</name>
    <name type="common">Subterranean clover</name>
    <dbReference type="NCBI Taxonomy" id="3900"/>
    <lineage>
        <taxon>Eukaryota</taxon>
        <taxon>Viridiplantae</taxon>
        <taxon>Streptophyta</taxon>
        <taxon>Embryophyta</taxon>
        <taxon>Tracheophyta</taxon>
        <taxon>Spermatophyta</taxon>
        <taxon>Magnoliopsida</taxon>
        <taxon>eudicotyledons</taxon>
        <taxon>Gunneridae</taxon>
        <taxon>Pentapetalae</taxon>
        <taxon>rosids</taxon>
        <taxon>fabids</taxon>
        <taxon>Fabales</taxon>
        <taxon>Fabaceae</taxon>
        <taxon>Papilionoideae</taxon>
        <taxon>50 kb inversion clade</taxon>
        <taxon>NPAAA clade</taxon>
        <taxon>Hologalegina</taxon>
        <taxon>IRL clade</taxon>
        <taxon>Trifolieae</taxon>
        <taxon>Trifolium</taxon>
    </lineage>
</organism>
<dbReference type="Proteomes" id="UP000242715">
    <property type="component" value="Unassembled WGS sequence"/>
</dbReference>
<dbReference type="PANTHER" id="PTHR31099">
    <property type="entry name" value="OS06G0165300 PROTEIN"/>
    <property type="match status" value="1"/>
</dbReference>